<sequence>MDLLSVFSAHFWLLFALAVSIAVLRELRRAPGEPSLRAPRRKKTE</sequence>
<dbReference type="Proteomes" id="UP000198784">
    <property type="component" value="Unassembled WGS sequence"/>
</dbReference>
<evidence type="ECO:0000313" key="1">
    <source>
        <dbReference type="EMBL" id="SFO88515.1"/>
    </source>
</evidence>
<protein>
    <submittedName>
        <fullName evidence="1">Uncharacterized protein</fullName>
    </submittedName>
</protein>
<gene>
    <name evidence="1" type="ORF">SAMN05216190_10286</name>
</gene>
<accession>A0A1I5KU01</accession>
<reference evidence="2" key="1">
    <citation type="submission" date="2016-10" db="EMBL/GenBank/DDBJ databases">
        <authorList>
            <person name="Varghese N."/>
            <person name="Submissions S."/>
        </authorList>
    </citation>
    <scope>NUCLEOTIDE SEQUENCE [LARGE SCALE GENOMIC DNA]</scope>
    <source>
        <strain evidence="2">DSM 17834</strain>
    </source>
</reference>
<dbReference type="AlphaFoldDB" id="A0A1I5KU01"/>
<keyword evidence="2" id="KW-1185">Reference proteome</keyword>
<dbReference type="RefSeq" id="WP_170862138.1">
    <property type="nucleotide sequence ID" value="NZ_FOWX01000002.1"/>
</dbReference>
<proteinExistence type="predicted"/>
<evidence type="ECO:0000313" key="2">
    <source>
        <dbReference type="Proteomes" id="UP000198784"/>
    </source>
</evidence>
<organism evidence="1 2">
    <name type="scientific">Pseudomonas borbori</name>
    <dbReference type="NCBI Taxonomy" id="289003"/>
    <lineage>
        <taxon>Bacteria</taxon>
        <taxon>Pseudomonadati</taxon>
        <taxon>Pseudomonadota</taxon>
        <taxon>Gammaproteobacteria</taxon>
        <taxon>Pseudomonadales</taxon>
        <taxon>Pseudomonadaceae</taxon>
        <taxon>Pseudomonas</taxon>
    </lineage>
</organism>
<dbReference type="EMBL" id="FOWX01000002">
    <property type="protein sequence ID" value="SFO88515.1"/>
    <property type="molecule type" value="Genomic_DNA"/>
</dbReference>
<name>A0A1I5KU01_9PSED</name>